<dbReference type="PRINTS" id="PR00926">
    <property type="entry name" value="MITOCARRIER"/>
</dbReference>
<evidence type="ECO:0000313" key="17">
    <source>
        <dbReference type="Proteomes" id="UP000288216"/>
    </source>
</evidence>
<keyword evidence="6" id="KW-0812">Transmembrane</keyword>
<dbReference type="Gene3D" id="1.50.40.10">
    <property type="entry name" value="Mitochondrial carrier domain"/>
    <property type="match status" value="1"/>
</dbReference>
<sequence length="102" mass="10934">MAAPGSNLFDMASFVKDLLAGGIAAAISKTAVAPIERVKLLLQVQASSKQISVDQRWTSEAQRSLGQLKTAVAISGPLEERHEEDDLSIKFDLYANGYGMVP</sequence>
<dbReference type="SUPFAM" id="SSF103506">
    <property type="entry name" value="Mitochondrial carrier"/>
    <property type="match status" value="1"/>
</dbReference>
<keyword evidence="7" id="KW-0677">Repeat</keyword>
<evidence type="ECO:0000256" key="2">
    <source>
        <dbReference type="ARBA" id="ARBA00006375"/>
    </source>
</evidence>
<comment type="catalytic activity">
    <reaction evidence="13">
        <text>H(+)(in) = H(+)(out)</text>
        <dbReference type="Rhea" id="RHEA:34979"/>
        <dbReference type="ChEBI" id="CHEBI:15378"/>
    </reaction>
</comment>
<reference evidence="16 17" key="1">
    <citation type="journal article" date="2018" name="Nat. Ecol. Evol.">
        <title>Shark genomes provide insights into elasmobranch evolution and the origin of vertebrates.</title>
        <authorList>
            <person name="Hara Y"/>
            <person name="Yamaguchi K"/>
            <person name="Onimaru K"/>
            <person name="Kadota M"/>
            <person name="Koyanagi M"/>
            <person name="Keeley SD"/>
            <person name="Tatsumi K"/>
            <person name="Tanaka K"/>
            <person name="Motone F"/>
            <person name="Kageyama Y"/>
            <person name="Nozu R"/>
            <person name="Adachi N"/>
            <person name="Nishimura O"/>
            <person name="Nakagawa R"/>
            <person name="Tanegashima C"/>
            <person name="Kiyatake I"/>
            <person name="Matsumoto R"/>
            <person name="Murakumo K"/>
            <person name="Nishida K"/>
            <person name="Terakita A"/>
            <person name="Kuratani S"/>
            <person name="Sato K"/>
            <person name="Hyodo S Kuraku.S."/>
        </authorList>
    </citation>
    <scope>NUCLEOTIDE SEQUENCE [LARGE SCALE GENOMIC DNA]</scope>
</reference>
<evidence type="ECO:0000256" key="4">
    <source>
        <dbReference type="ARBA" id="ARBA00022448"/>
    </source>
</evidence>
<comment type="function">
    <text evidence="15">Catalyzes the exchange of ADP and ATP across the membrane.</text>
</comment>
<keyword evidence="11" id="KW-0472">Membrane</keyword>
<dbReference type="GO" id="GO:1901029">
    <property type="term" value="P:negative regulation of mitochondrial outer membrane permeabilization involved in apoptotic signaling pathway"/>
    <property type="evidence" value="ECO:0007669"/>
    <property type="project" value="TreeGrafter"/>
</dbReference>
<evidence type="ECO:0000256" key="12">
    <source>
        <dbReference type="ARBA" id="ARBA00024143"/>
    </source>
</evidence>
<evidence type="ECO:0000256" key="7">
    <source>
        <dbReference type="ARBA" id="ARBA00022737"/>
    </source>
</evidence>
<name>A0A401NL00_SCYTO</name>
<keyword evidence="17" id="KW-1185">Reference proteome</keyword>
<evidence type="ECO:0000256" key="3">
    <source>
        <dbReference type="ARBA" id="ARBA00011245"/>
    </source>
</evidence>
<dbReference type="InterPro" id="IPR018108">
    <property type="entry name" value="MCP_transmembrane"/>
</dbReference>
<evidence type="ECO:0000256" key="14">
    <source>
        <dbReference type="ARBA" id="ARBA00045250"/>
    </source>
</evidence>
<dbReference type="EMBL" id="BFAA01006409">
    <property type="protein sequence ID" value="GCB61544.1"/>
    <property type="molecule type" value="Genomic_DNA"/>
</dbReference>
<dbReference type="AlphaFoldDB" id="A0A401NL00"/>
<evidence type="ECO:0000313" key="16">
    <source>
        <dbReference type="EMBL" id="GCB61544.1"/>
    </source>
</evidence>
<gene>
    <name evidence="16" type="ORF">scyTo_0012935</name>
</gene>
<dbReference type="InterPro" id="IPR002113">
    <property type="entry name" value="ADT_euk_type"/>
</dbReference>
<comment type="subunit">
    <text evidence="3 15">Monomer.</text>
</comment>
<dbReference type="PANTHER" id="PTHR45635">
    <property type="entry name" value="ADP,ATP CARRIER PROTEIN 1-RELATED-RELATED"/>
    <property type="match status" value="1"/>
</dbReference>
<keyword evidence="4 15" id="KW-0813">Transport</keyword>
<protein>
    <recommendedName>
        <fullName evidence="15">ADP/ATP translocase</fullName>
    </recommendedName>
    <alternativeName>
        <fullName evidence="15">ADP,ATP carrier protein</fullName>
    </alternativeName>
</protein>
<dbReference type="GO" id="GO:0005471">
    <property type="term" value="F:ATP:ADP antiporter activity"/>
    <property type="evidence" value="ECO:0007669"/>
    <property type="project" value="UniProtKB-UniRule"/>
</dbReference>
<dbReference type="Pfam" id="PF00153">
    <property type="entry name" value="Mito_carr"/>
    <property type="match status" value="1"/>
</dbReference>
<evidence type="ECO:0000256" key="6">
    <source>
        <dbReference type="ARBA" id="ARBA00022692"/>
    </source>
</evidence>
<dbReference type="InterPro" id="IPR002067">
    <property type="entry name" value="MCP"/>
</dbReference>
<dbReference type="GO" id="GO:0140021">
    <property type="term" value="P:mitochondrial ADP transmembrane transport"/>
    <property type="evidence" value="ECO:0007669"/>
    <property type="project" value="InterPro"/>
</dbReference>
<comment type="catalytic activity">
    <reaction evidence="12">
        <text>ADP(in) + ATP(out) = ADP(out) + ATP(in)</text>
        <dbReference type="Rhea" id="RHEA:34999"/>
        <dbReference type="ChEBI" id="CHEBI:30616"/>
        <dbReference type="ChEBI" id="CHEBI:456216"/>
    </reaction>
    <physiologicalReaction direction="left-to-right" evidence="12">
        <dbReference type="Rhea" id="RHEA:35000"/>
    </physiologicalReaction>
</comment>
<comment type="similarity">
    <text evidence="2 15">Belongs to the mitochondrial carrier (TC 2.A.29) family.</text>
</comment>
<evidence type="ECO:0000256" key="9">
    <source>
        <dbReference type="ARBA" id="ARBA00022989"/>
    </source>
</evidence>
<keyword evidence="9" id="KW-1133">Transmembrane helix</keyword>
<evidence type="ECO:0000256" key="15">
    <source>
        <dbReference type="RuleBase" id="RU368008"/>
    </source>
</evidence>
<keyword evidence="5" id="KW-0050">Antiport</keyword>
<evidence type="ECO:0000256" key="13">
    <source>
        <dbReference type="ARBA" id="ARBA00024169"/>
    </source>
</evidence>
<evidence type="ECO:0000256" key="10">
    <source>
        <dbReference type="ARBA" id="ARBA00023128"/>
    </source>
</evidence>
<dbReference type="PANTHER" id="PTHR45635:SF14">
    <property type="entry name" value="ADP_ATP TRANSLOCASE"/>
    <property type="match status" value="1"/>
</dbReference>
<evidence type="ECO:0000256" key="11">
    <source>
        <dbReference type="ARBA" id="ARBA00023136"/>
    </source>
</evidence>
<accession>A0A401NL00</accession>
<evidence type="ECO:0000256" key="1">
    <source>
        <dbReference type="ARBA" id="ARBA00004448"/>
    </source>
</evidence>
<comment type="function">
    <text evidence="14">ADP:ATP antiporter that mediates import of ADP into the mitochondrial matrix for ATP synthesis, and export of ATP out to fuel the cell. Cycles between the cytoplasmic-open state (c-state) and the matrix-open state (m-state): operates by the alternating access mechanism with a single substrate-binding site intermittently exposed to either the cytosolic (c-state) or matrix (m-state) side of the inner mitochondrial membrane.</text>
</comment>
<dbReference type="GO" id="GO:0005743">
    <property type="term" value="C:mitochondrial inner membrane"/>
    <property type="evidence" value="ECO:0007669"/>
    <property type="project" value="UniProtKB-SubCell"/>
</dbReference>
<evidence type="ECO:0000256" key="5">
    <source>
        <dbReference type="ARBA" id="ARBA00022449"/>
    </source>
</evidence>
<keyword evidence="10" id="KW-0496">Mitochondrion</keyword>
<dbReference type="Proteomes" id="UP000288216">
    <property type="component" value="Unassembled WGS sequence"/>
</dbReference>
<dbReference type="InterPro" id="IPR023395">
    <property type="entry name" value="MCP_dom_sf"/>
</dbReference>
<organism evidence="16 17">
    <name type="scientific">Scyliorhinus torazame</name>
    <name type="common">Cloudy catshark</name>
    <name type="synonym">Catulus torazame</name>
    <dbReference type="NCBI Taxonomy" id="75743"/>
    <lineage>
        <taxon>Eukaryota</taxon>
        <taxon>Metazoa</taxon>
        <taxon>Chordata</taxon>
        <taxon>Craniata</taxon>
        <taxon>Vertebrata</taxon>
        <taxon>Chondrichthyes</taxon>
        <taxon>Elasmobranchii</taxon>
        <taxon>Galeomorphii</taxon>
        <taxon>Galeoidea</taxon>
        <taxon>Carcharhiniformes</taxon>
        <taxon>Scyliorhinidae</taxon>
        <taxon>Scyliorhinus</taxon>
    </lineage>
</organism>
<proteinExistence type="inferred from homology"/>
<comment type="subcellular location">
    <subcellularLocation>
        <location evidence="15">Membrane</location>
        <topology evidence="15">Multi-pass membrane protein</topology>
    </subcellularLocation>
    <subcellularLocation>
        <location evidence="1">Mitochondrion inner membrane</location>
        <topology evidence="1">Multi-pass membrane protein</topology>
    </subcellularLocation>
</comment>
<comment type="caution">
    <text evidence="16">The sequence shown here is derived from an EMBL/GenBank/DDBJ whole genome shotgun (WGS) entry which is preliminary data.</text>
</comment>
<dbReference type="STRING" id="75743.A0A401NL00"/>
<keyword evidence="8" id="KW-0999">Mitochondrion inner membrane</keyword>
<dbReference type="GO" id="GO:1990544">
    <property type="term" value="P:mitochondrial ATP transmembrane transport"/>
    <property type="evidence" value="ECO:0007669"/>
    <property type="project" value="InterPro"/>
</dbReference>
<dbReference type="OrthoDB" id="270584at2759"/>
<evidence type="ECO:0000256" key="8">
    <source>
        <dbReference type="ARBA" id="ARBA00022792"/>
    </source>
</evidence>